<gene>
    <name evidence="1" type="ORF">GRJ2_000548300</name>
</gene>
<organism evidence="1 2">
    <name type="scientific">Grus japonensis</name>
    <name type="common">Japanese crane</name>
    <name type="synonym">Red-crowned crane</name>
    <dbReference type="NCBI Taxonomy" id="30415"/>
    <lineage>
        <taxon>Eukaryota</taxon>
        <taxon>Metazoa</taxon>
        <taxon>Chordata</taxon>
        <taxon>Craniata</taxon>
        <taxon>Vertebrata</taxon>
        <taxon>Euteleostomi</taxon>
        <taxon>Archelosauria</taxon>
        <taxon>Archosauria</taxon>
        <taxon>Dinosauria</taxon>
        <taxon>Saurischia</taxon>
        <taxon>Theropoda</taxon>
        <taxon>Coelurosauria</taxon>
        <taxon>Aves</taxon>
        <taxon>Neognathae</taxon>
        <taxon>Neoaves</taxon>
        <taxon>Gruiformes</taxon>
        <taxon>Gruidae</taxon>
        <taxon>Grus</taxon>
    </lineage>
</organism>
<dbReference type="EMBL" id="BAAFJT010000001">
    <property type="protein sequence ID" value="GAB0180830.1"/>
    <property type="molecule type" value="Genomic_DNA"/>
</dbReference>
<keyword evidence="2" id="KW-1185">Reference proteome</keyword>
<dbReference type="AlphaFoldDB" id="A0ABC9W634"/>
<protein>
    <submittedName>
        <fullName evidence="1">Uncharacterized protein</fullName>
    </submittedName>
</protein>
<evidence type="ECO:0000313" key="2">
    <source>
        <dbReference type="Proteomes" id="UP001623348"/>
    </source>
</evidence>
<name>A0ABC9W634_GRUJA</name>
<comment type="caution">
    <text evidence="1">The sequence shown here is derived from an EMBL/GenBank/DDBJ whole genome shotgun (WGS) entry which is preliminary data.</text>
</comment>
<reference evidence="1 2" key="1">
    <citation type="submission" date="2024-06" db="EMBL/GenBank/DDBJ databases">
        <title>The draft genome of Grus japonensis, version 3.</title>
        <authorList>
            <person name="Nabeshima K."/>
            <person name="Suzuki S."/>
            <person name="Onuma M."/>
        </authorList>
    </citation>
    <scope>NUCLEOTIDE SEQUENCE [LARGE SCALE GENOMIC DNA]</scope>
    <source>
        <strain evidence="1 2">451A</strain>
    </source>
</reference>
<dbReference type="Proteomes" id="UP001623348">
    <property type="component" value="Unassembled WGS sequence"/>
</dbReference>
<evidence type="ECO:0000313" key="1">
    <source>
        <dbReference type="EMBL" id="GAB0180830.1"/>
    </source>
</evidence>
<proteinExistence type="predicted"/>
<accession>A0ABC9W634</accession>
<sequence length="118" mass="13002">MPYLVSAVRVAGGVKNSACLQSEQVSMARGGPAGNPRRELEAFAKGGCEFHAISEREHQSAPPISVASQKPGQTRYQGLHQENKIFMFATLILQAEEEMTYRAIFVLLASVELYFSRI</sequence>